<evidence type="ECO:0000313" key="2">
    <source>
        <dbReference type="EMBL" id="KAK9672926.1"/>
    </source>
</evidence>
<accession>A0AAW1HA56</accession>
<dbReference type="Proteomes" id="UP001443914">
    <property type="component" value="Unassembled WGS sequence"/>
</dbReference>
<dbReference type="PANTHER" id="PTHR44102:SF1">
    <property type="entry name" value="OS10G0471400 PROTEIN"/>
    <property type="match status" value="1"/>
</dbReference>
<dbReference type="InterPro" id="IPR043376">
    <property type="entry name" value="NPG1-like"/>
</dbReference>
<dbReference type="EMBL" id="JBDFQZ010000012">
    <property type="protein sequence ID" value="KAK9672926.1"/>
    <property type="molecule type" value="Genomic_DNA"/>
</dbReference>
<dbReference type="Gene3D" id="1.25.40.10">
    <property type="entry name" value="Tetratricopeptide repeat domain"/>
    <property type="match status" value="2"/>
</dbReference>
<dbReference type="SMART" id="SM00028">
    <property type="entry name" value="TPR"/>
    <property type="match status" value="6"/>
</dbReference>
<feature type="region of interest" description="Disordered" evidence="1">
    <location>
        <begin position="74"/>
        <end position="111"/>
    </location>
</feature>
<dbReference type="AlphaFoldDB" id="A0AAW1HA56"/>
<dbReference type="PANTHER" id="PTHR44102">
    <property type="entry name" value="PROTEIN NPG1"/>
    <property type="match status" value="1"/>
</dbReference>
<gene>
    <name evidence="2" type="ORF">RND81_12G135200</name>
</gene>
<dbReference type="SUPFAM" id="SSF48452">
    <property type="entry name" value="TPR-like"/>
    <property type="match status" value="2"/>
</dbReference>
<proteinExistence type="predicted"/>
<protein>
    <submittedName>
        <fullName evidence="2">Uncharacterized protein</fullName>
    </submittedName>
</protein>
<evidence type="ECO:0000313" key="3">
    <source>
        <dbReference type="Proteomes" id="UP001443914"/>
    </source>
</evidence>
<reference evidence="2" key="1">
    <citation type="submission" date="2024-03" db="EMBL/GenBank/DDBJ databases">
        <title>WGS assembly of Saponaria officinalis var. Norfolk2.</title>
        <authorList>
            <person name="Jenkins J."/>
            <person name="Shu S."/>
            <person name="Grimwood J."/>
            <person name="Barry K."/>
            <person name="Goodstein D."/>
            <person name="Schmutz J."/>
            <person name="Leebens-Mack J."/>
            <person name="Osbourn A."/>
        </authorList>
    </citation>
    <scope>NUCLEOTIDE SEQUENCE [LARGE SCALE GENOMIC DNA]</scope>
    <source>
        <strain evidence="2">JIC</strain>
    </source>
</reference>
<sequence length="769" mass="86385">MQFREKGIIKAKKNVFWVLHFVGSFHAFCQSREIHSSNMKVKNNTKSRLGGRVRLKRMMKCIFLGKQARNDDALDSSESSLATRDHSTSGFSARVGDAETKTQNSTIEEAESSLRESGYLNYEEARALLGRLEYQKGNMEAAYRVFEGIDINAIKPDIKIALSRRCEPQRRQSKSDSVPLMSLHAVSLLFEAIFLKAKALKALGRFEEAAQSCQVLLETVESAVPQGLSGKFTTAFKLRQILNEAVELLPELWKLAENPQKAISSYRRALLFCWDLLVETQARIEKAFSTFLLYSGIDANPPTLRFQPEGAFIPRNNMEEAILLLLLLLRKFLQRRIEWDPSIMDHLTFALSISGDLGTLALQLEELPDAVVNRNKRCRTLALCYHGEGEDQVSLNLLRNLLNDRENEDRTADLLLASKICAGDPKFSEEGLGYAVEVTKRLEGQSQQLASNANCFLGILSSAQSKKVKSDSKRVQLQSEALEALATSEKLMEGIDTDVIYHLSLENAEQRKLDNALMYAKKLLKVENGSTTRGWVLLARILSAQKQYVDAETILDAALEQTGKWDHAELLRTKAKLQIAQGQTKDAIKTYTHVLAVLQVRRKSFCIGKKHLQKREQGRNLEMETWHDLADVYTSLLQWQDAELCLSKSETLCPHSASRCHTRGILYQAQGFDKEAQQSFWEALDKDPNHVPSLISMAKLMMKLGNEALPIARSLVRQAIDIDRTNHSAWYTLGMLHKSGSAGTSTGDAVECFEAAALLEETAPVEPFR</sequence>
<dbReference type="InterPro" id="IPR011990">
    <property type="entry name" value="TPR-like_helical_dom_sf"/>
</dbReference>
<name>A0AAW1HA56_SAPOF</name>
<comment type="caution">
    <text evidence="2">The sequence shown here is derived from an EMBL/GenBank/DDBJ whole genome shotgun (WGS) entry which is preliminary data.</text>
</comment>
<dbReference type="InterPro" id="IPR019734">
    <property type="entry name" value="TPR_rpt"/>
</dbReference>
<keyword evidence="3" id="KW-1185">Reference proteome</keyword>
<evidence type="ECO:0000256" key="1">
    <source>
        <dbReference type="SAM" id="MobiDB-lite"/>
    </source>
</evidence>
<organism evidence="2 3">
    <name type="scientific">Saponaria officinalis</name>
    <name type="common">Common soapwort</name>
    <name type="synonym">Lychnis saponaria</name>
    <dbReference type="NCBI Taxonomy" id="3572"/>
    <lineage>
        <taxon>Eukaryota</taxon>
        <taxon>Viridiplantae</taxon>
        <taxon>Streptophyta</taxon>
        <taxon>Embryophyta</taxon>
        <taxon>Tracheophyta</taxon>
        <taxon>Spermatophyta</taxon>
        <taxon>Magnoliopsida</taxon>
        <taxon>eudicotyledons</taxon>
        <taxon>Gunneridae</taxon>
        <taxon>Pentapetalae</taxon>
        <taxon>Caryophyllales</taxon>
        <taxon>Caryophyllaceae</taxon>
        <taxon>Caryophylleae</taxon>
        <taxon>Saponaria</taxon>
    </lineage>
</organism>